<accession>A0A2X1AKH4</accession>
<dbReference type="Pfam" id="PF02567">
    <property type="entry name" value="PhzC-PhzF"/>
    <property type="match status" value="1"/>
</dbReference>
<evidence type="ECO:0000313" key="2">
    <source>
        <dbReference type="EMBL" id="SPU38784.1"/>
    </source>
</evidence>
<proteinExistence type="predicted"/>
<dbReference type="GO" id="GO:0005737">
    <property type="term" value="C:cytoplasm"/>
    <property type="evidence" value="ECO:0007669"/>
    <property type="project" value="TreeGrafter"/>
</dbReference>
<feature type="active site" evidence="1">
    <location>
        <position position="48"/>
    </location>
</feature>
<dbReference type="PIRSF" id="PIRSF016184">
    <property type="entry name" value="PhzC_PhzF"/>
    <property type="match status" value="1"/>
</dbReference>
<reference evidence="2 3" key="1">
    <citation type="submission" date="2018-06" db="EMBL/GenBank/DDBJ databases">
        <authorList>
            <consortium name="Pathogen Informatics"/>
            <person name="Doyle S."/>
        </authorList>
    </citation>
    <scope>NUCLEOTIDE SEQUENCE [LARGE SCALE GENOMIC DNA]</scope>
    <source>
        <strain evidence="2 3">NCTC7582</strain>
    </source>
</reference>
<protein>
    <submittedName>
        <fullName evidence="2">Phenazine biosynthesis protein</fullName>
        <ecNumber evidence="2">5.1.-.-</ecNumber>
    </submittedName>
</protein>
<name>A0A2X1AKH4_9BACI</name>
<gene>
    <name evidence="2" type="primary">yddE_1</name>
    <name evidence="2" type="ORF">NCTC7582_04752</name>
</gene>
<dbReference type="AlphaFoldDB" id="A0A2X1AKH4"/>
<dbReference type="Gene3D" id="3.10.310.10">
    <property type="entry name" value="Diaminopimelate Epimerase, Chain A, domain 1"/>
    <property type="match status" value="2"/>
</dbReference>
<evidence type="ECO:0000313" key="3">
    <source>
        <dbReference type="Proteomes" id="UP000251431"/>
    </source>
</evidence>
<keyword evidence="2" id="KW-0413">Isomerase</keyword>
<sequence>MKKVVEFFYVDAFTTETFGGNPAGVIPHAENLTDEEMLNIANELNLSETAFLLPSTNDNADYQIKYFTPTKEVDFCGHATLGTAWLMASKYNWIDKDEKIIFESNIGLIPVKWITENNHLKSVSMTQVRPHVKSIDISPEVVADLVGLEETDIDDRYPIKIANTGVPHLMVPVKTRQAIDQAEPKLNELKKMNNHFNISTTHLFTFDTNGEFDIYTRDFCPNIGIDEDPVTGAANGALGGYLYLENILAPQEKHQLVIGQGHTINRPGILYVTITPDGENAVIEVAGAAVVSIEGKILL</sequence>
<dbReference type="EMBL" id="UAQE01000004">
    <property type="protein sequence ID" value="SPU38784.1"/>
    <property type="molecule type" value="Genomic_DNA"/>
</dbReference>
<dbReference type="Proteomes" id="UP000251431">
    <property type="component" value="Unassembled WGS sequence"/>
</dbReference>
<organism evidence="2 3">
    <name type="scientific">Lysinibacillus capsici</name>
    <dbReference type="NCBI Taxonomy" id="2115968"/>
    <lineage>
        <taxon>Bacteria</taxon>
        <taxon>Bacillati</taxon>
        <taxon>Bacillota</taxon>
        <taxon>Bacilli</taxon>
        <taxon>Bacillales</taxon>
        <taxon>Bacillaceae</taxon>
        <taxon>Lysinibacillus</taxon>
    </lineage>
</organism>
<dbReference type="EC" id="5.1.-.-" evidence="2"/>
<dbReference type="NCBIfam" id="TIGR00654">
    <property type="entry name" value="PhzF_family"/>
    <property type="match status" value="1"/>
</dbReference>
<evidence type="ECO:0000256" key="1">
    <source>
        <dbReference type="PIRSR" id="PIRSR016184-1"/>
    </source>
</evidence>
<dbReference type="RefSeq" id="WP_112118594.1">
    <property type="nucleotide sequence ID" value="NZ_UAQE01000004.1"/>
</dbReference>
<dbReference type="InterPro" id="IPR003719">
    <property type="entry name" value="Phenazine_PhzF-like"/>
</dbReference>
<dbReference type="SUPFAM" id="SSF54506">
    <property type="entry name" value="Diaminopimelate epimerase-like"/>
    <property type="match status" value="1"/>
</dbReference>
<dbReference type="PANTHER" id="PTHR13774">
    <property type="entry name" value="PHENAZINE BIOSYNTHESIS PROTEIN"/>
    <property type="match status" value="1"/>
</dbReference>
<dbReference type="GO" id="GO:0016853">
    <property type="term" value="F:isomerase activity"/>
    <property type="evidence" value="ECO:0007669"/>
    <property type="project" value="UniProtKB-KW"/>
</dbReference>